<reference evidence="3 4" key="1">
    <citation type="submission" date="2020-03" db="EMBL/GenBank/DDBJ databases">
        <authorList>
            <person name="Wang L."/>
            <person name="He N."/>
            <person name="Li Y."/>
            <person name="Fang Y."/>
            <person name="Zhang F."/>
        </authorList>
    </citation>
    <scope>NUCLEOTIDE SEQUENCE [LARGE SCALE GENOMIC DNA]</scope>
    <source>
        <strain evidence="3 4">36D10-4-7</strain>
    </source>
</reference>
<feature type="domain" description="Fe2OG dioxygenase" evidence="2">
    <location>
        <begin position="128"/>
        <end position="242"/>
    </location>
</feature>
<keyword evidence="4" id="KW-1185">Reference proteome</keyword>
<proteinExistence type="inferred from homology"/>
<keyword evidence="1" id="KW-0560">Oxidoreductase</keyword>
<dbReference type="Gene3D" id="2.60.120.620">
    <property type="entry name" value="q2cbj1_9rhob like domain"/>
    <property type="match status" value="1"/>
</dbReference>
<gene>
    <name evidence="3" type="ORF">HBH26_08905</name>
</gene>
<evidence type="ECO:0000313" key="3">
    <source>
        <dbReference type="EMBL" id="NJR78704.1"/>
    </source>
</evidence>
<evidence type="ECO:0000313" key="4">
    <source>
        <dbReference type="Proteomes" id="UP000732399"/>
    </source>
</evidence>
<dbReference type="PROSITE" id="PS51471">
    <property type="entry name" value="FE2OG_OXY"/>
    <property type="match status" value="1"/>
</dbReference>
<evidence type="ECO:0000259" key="2">
    <source>
        <dbReference type="PROSITE" id="PS51471"/>
    </source>
</evidence>
<dbReference type="InterPro" id="IPR039558">
    <property type="entry name" value="TPA1/OFD1_N"/>
</dbReference>
<dbReference type="Proteomes" id="UP000732399">
    <property type="component" value="Unassembled WGS sequence"/>
</dbReference>
<accession>A0ABX1CL35</accession>
<sequence length="243" mass="27518">MPISLFDLNPALDRADLSRRFARDRRVQIRDVLTEDAAAALHRVLARDTPWGLAWRAGEDGPHGLDAGEVARLSPTERQATGERIFRSMQGRDYAFSYARYPILDAYLAKTNPDGPHDILLEHLNDQPFLDLIRTVTSIPELRKADAQATLFAPNQFLPLHIDSHAAEGWRVAYVLSLCREDWRPDWGGYLQFFDEDGDVIAGYKPRFNALSLFAVPALHAVSYVPPFAPVGRYSITGWFRDR</sequence>
<dbReference type="RefSeq" id="WP_168133966.1">
    <property type="nucleotide sequence ID" value="NZ_JAAVJH010000004.1"/>
</dbReference>
<comment type="caution">
    <text evidence="3">The sequence shown here is derived from an EMBL/GenBank/DDBJ whole genome shotgun (WGS) entry which is preliminary data.</text>
</comment>
<dbReference type="InterPro" id="IPR005123">
    <property type="entry name" value="Oxoglu/Fe-dep_dioxygenase_dom"/>
</dbReference>
<keyword evidence="1" id="KW-0479">Metal-binding</keyword>
<dbReference type="PANTHER" id="PTHR12117:SF0">
    <property type="entry name" value="PROLYL 3-HYDROXYLASE OGFOD1"/>
    <property type="match status" value="1"/>
</dbReference>
<organism evidence="3 4">
    <name type="scientific">Sphingomonas corticis</name>
    <dbReference type="NCBI Taxonomy" id="2722791"/>
    <lineage>
        <taxon>Bacteria</taxon>
        <taxon>Pseudomonadati</taxon>
        <taxon>Pseudomonadota</taxon>
        <taxon>Alphaproteobacteria</taxon>
        <taxon>Sphingomonadales</taxon>
        <taxon>Sphingomonadaceae</taxon>
        <taxon>Sphingomonas</taxon>
    </lineage>
</organism>
<dbReference type="PANTHER" id="PTHR12117">
    <property type="entry name" value="HISTONE ACETYLTRANSFERASE COMPLEX"/>
    <property type="match status" value="1"/>
</dbReference>
<comment type="similarity">
    <text evidence="1">Belongs to the iron/ascorbate-dependent oxidoreductase family.</text>
</comment>
<dbReference type="EMBL" id="JAAVJH010000004">
    <property type="protein sequence ID" value="NJR78704.1"/>
    <property type="molecule type" value="Genomic_DNA"/>
</dbReference>
<name>A0ABX1CL35_9SPHN</name>
<dbReference type="InterPro" id="IPR051842">
    <property type="entry name" value="uS12_prolyl_hydroxylase"/>
</dbReference>
<dbReference type="Pfam" id="PF13661">
    <property type="entry name" value="2OG-FeII_Oxy_4"/>
    <property type="match status" value="1"/>
</dbReference>
<protein>
    <recommendedName>
        <fullName evidence="2">Fe2OG dioxygenase domain-containing protein</fullName>
    </recommendedName>
</protein>
<keyword evidence="1" id="KW-0408">Iron</keyword>
<evidence type="ECO:0000256" key="1">
    <source>
        <dbReference type="RuleBase" id="RU003682"/>
    </source>
</evidence>